<protein>
    <submittedName>
        <fullName evidence="2">Uncharacterized protein</fullName>
    </submittedName>
</protein>
<feature type="region of interest" description="Disordered" evidence="1">
    <location>
        <begin position="1"/>
        <end position="27"/>
    </location>
</feature>
<dbReference type="EMBL" id="JARPUR010000007">
    <property type="protein sequence ID" value="KAK4872620.1"/>
    <property type="molecule type" value="Genomic_DNA"/>
</dbReference>
<accession>A0AAN7NUR9</accession>
<proteinExistence type="predicted"/>
<reference evidence="3" key="1">
    <citation type="submission" date="2023-01" db="EMBL/GenBank/DDBJ databases">
        <title>Key to firefly adult light organ development and bioluminescence: homeobox transcription factors regulate luciferase expression and transportation to peroxisome.</title>
        <authorList>
            <person name="Fu X."/>
        </authorList>
    </citation>
    <scope>NUCLEOTIDE SEQUENCE [LARGE SCALE GENOMIC DNA]</scope>
</reference>
<keyword evidence="3" id="KW-1185">Reference proteome</keyword>
<comment type="caution">
    <text evidence="2">The sequence shown here is derived from an EMBL/GenBank/DDBJ whole genome shotgun (WGS) entry which is preliminary data.</text>
</comment>
<name>A0AAN7NUR9_9COLE</name>
<sequence>MFANRGVNAPDENAQYSTLNSERSDLQSKNVTVERDDRFMDIDMQYSEELPDLDVETETTAIEKSEIISGRRIVELIQFIQTLKSLIEARRIWL</sequence>
<dbReference type="AlphaFoldDB" id="A0AAN7NUR9"/>
<dbReference type="Proteomes" id="UP001353858">
    <property type="component" value="Unassembled WGS sequence"/>
</dbReference>
<evidence type="ECO:0000313" key="3">
    <source>
        <dbReference type="Proteomes" id="UP001353858"/>
    </source>
</evidence>
<evidence type="ECO:0000313" key="2">
    <source>
        <dbReference type="EMBL" id="KAK4872620.1"/>
    </source>
</evidence>
<organism evidence="2 3">
    <name type="scientific">Aquatica leii</name>
    <dbReference type="NCBI Taxonomy" id="1421715"/>
    <lineage>
        <taxon>Eukaryota</taxon>
        <taxon>Metazoa</taxon>
        <taxon>Ecdysozoa</taxon>
        <taxon>Arthropoda</taxon>
        <taxon>Hexapoda</taxon>
        <taxon>Insecta</taxon>
        <taxon>Pterygota</taxon>
        <taxon>Neoptera</taxon>
        <taxon>Endopterygota</taxon>
        <taxon>Coleoptera</taxon>
        <taxon>Polyphaga</taxon>
        <taxon>Elateriformia</taxon>
        <taxon>Elateroidea</taxon>
        <taxon>Lampyridae</taxon>
        <taxon>Luciolinae</taxon>
        <taxon>Aquatica</taxon>
    </lineage>
</organism>
<evidence type="ECO:0000256" key="1">
    <source>
        <dbReference type="SAM" id="MobiDB-lite"/>
    </source>
</evidence>
<gene>
    <name evidence="2" type="ORF">RN001_014649</name>
</gene>